<dbReference type="GO" id="GO:0019367">
    <property type="term" value="P:fatty acid elongation, saturated fatty acid"/>
    <property type="evidence" value="ECO:0007669"/>
    <property type="project" value="TreeGrafter"/>
</dbReference>
<protein>
    <recommendedName>
        <fullName evidence="10">Elongation of very long chain fatty acids protein</fullName>
        <ecNumber evidence="10">2.3.1.199</ecNumber>
    </recommendedName>
    <alternativeName>
        <fullName evidence="10">Very-long-chain 3-oxoacyl-CoA synthase</fullName>
    </alternativeName>
</protein>
<keyword evidence="8 10" id="KW-0472">Membrane</keyword>
<comment type="subcellular location">
    <subcellularLocation>
        <location evidence="1">Membrane</location>
        <topology evidence="1">Multi-pass membrane protein</topology>
    </subcellularLocation>
</comment>
<keyword evidence="2 10" id="KW-0444">Lipid biosynthesis</keyword>
<evidence type="ECO:0000256" key="1">
    <source>
        <dbReference type="ARBA" id="ARBA00004141"/>
    </source>
</evidence>
<dbReference type="InterPro" id="IPR002076">
    <property type="entry name" value="ELO_fam"/>
</dbReference>
<feature type="transmembrane region" description="Helical" evidence="10">
    <location>
        <begin position="90"/>
        <end position="109"/>
    </location>
</feature>
<dbReference type="EMBL" id="LJIJ01000021">
    <property type="protein sequence ID" value="ODN05542.1"/>
    <property type="molecule type" value="Genomic_DNA"/>
</dbReference>
<dbReference type="Proteomes" id="UP000094527">
    <property type="component" value="Unassembled WGS sequence"/>
</dbReference>
<dbReference type="GO" id="GO:0034625">
    <property type="term" value="P:fatty acid elongation, monounsaturated fatty acid"/>
    <property type="evidence" value="ECO:0007669"/>
    <property type="project" value="TreeGrafter"/>
</dbReference>
<dbReference type="GO" id="GO:0034626">
    <property type="term" value="P:fatty acid elongation, polyunsaturated fatty acid"/>
    <property type="evidence" value="ECO:0007669"/>
    <property type="project" value="TreeGrafter"/>
</dbReference>
<comment type="similarity">
    <text evidence="10">Belongs to the ELO family.</text>
</comment>
<dbReference type="PANTHER" id="PTHR11157">
    <property type="entry name" value="FATTY ACID ACYL TRANSFERASE-RELATED"/>
    <property type="match status" value="1"/>
</dbReference>
<feature type="transmembrane region" description="Helical" evidence="10">
    <location>
        <begin position="57"/>
        <end position="78"/>
    </location>
</feature>
<keyword evidence="5 10" id="KW-0276">Fatty acid metabolism</keyword>
<accession>A0A1D2NK01</accession>
<dbReference type="GO" id="GO:0030148">
    <property type="term" value="P:sphingolipid biosynthetic process"/>
    <property type="evidence" value="ECO:0007669"/>
    <property type="project" value="TreeGrafter"/>
</dbReference>
<dbReference type="PANTHER" id="PTHR11157:SF17">
    <property type="entry name" value="ELONGATION OF VERY LONG CHAIN FATTY ACIDS PROTEIN 6"/>
    <property type="match status" value="1"/>
</dbReference>
<keyword evidence="9 10" id="KW-0275">Fatty acid biosynthesis</keyword>
<keyword evidence="7 10" id="KW-0443">Lipid metabolism</keyword>
<keyword evidence="3 10" id="KW-0808">Transferase</keyword>
<evidence type="ECO:0000256" key="7">
    <source>
        <dbReference type="ARBA" id="ARBA00023098"/>
    </source>
</evidence>
<keyword evidence="12" id="KW-1185">Reference proteome</keyword>
<evidence type="ECO:0000256" key="2">
    <source>
        <dbReference type="ARBA" id="ARBA00022516"/>
    </source>
</evidence>
<evidence type="ECO:0000313" key="12">
    <source>
        <dbReference type="Proteomes" id="UP000094527"/>
    </source>
</evidence>
<dbReference type="Pfam" id="PF01151">
    <property type="entry name" value="ELO"/>
    <property type="match status" value="1"/>
</dbReference>
<dbReference type="STRING" id="48709.A0A1D2NK01"/>
<dbReference type="GO" id="GO:0042761">
    <property type="term" value="P:very long-chain fatty acid biosynthetic process"/>
    <property type="evidence" value="ECO:0007669"/>
    <property type="project" value="TreeGrafter"/>
</dbReference>
<sequence>MNITPVYENISTYTGLQNVHHTDHGDDWELQEPPQFEPLWFEKFDRRWWLTFAREHWYLSVCASMVYIIAIFGLQTFMRNRPAFELKKALFVWNAGLGIFSIIGFVRYVPEFMSVLSNGGVHNSLCRREGLNVPLAYWSLLFTLSKFVELGDTVFIVLRKRPLVFLQWYHHAITLNAVWLMVPYLEPISRWYAFMNYGVHSLMYPYFALKAIDVHISRKFANTITCTQLTQMVVGLLVNLYTIFVISAGGDCIRHPNSVKMFLTVYGSFTLLFGELLYKTMFAPSKKRSKND</sequence>
<evidence type="ECO:0000313" key="11">
    <source>
        <dbReference type="EMBL" id="ODN05542.1"/>
    </source>
</evidence>
<keyword evidence="4 10" id="KW-0812">Transmembrane</keyword>
<feature type="transmembrane region" description="Helical" evidence="10">
    <location>
        <begin position="135"/>
        <end position="158"/>
    </location>
</feature>
<feature type="transmembrane region" description="Helical" evidence="10">
    <location>
        <begin position="261"/>
        <end position="278"/>
    </location>
</feature>
<keyword evidence="6 10" id="KW-1133">Transmembrane helix</keyword>
<dbReference type="OMA" id="WFANIIT"/>
<dbReference type="EC" id="2.3.1.199" evidence="10"/>
<name>A0A1D2NK01_ORCCI</name>
<evidence type="ECO:0000256" key="4">
    <source>
        <dbReference type="ARBA" id="ARBA00022692"/>
    </source>
</evidence>
<feature type="transmembrane region" description="Helical" evidence="10">
    <location>
        <begin position="165"/>
        <end position="185"/>
    </location>
</feature>
<evidence type="ECO:0000256" key="10">
    <source>
        <dbReference type="RuleBase" id="RU361115"/>
    </source>
</evidence>
<gene>
    <name evidence="11" type="ORF">Ocin01_01117</name>
</gene>
<dbReference type="GO" id="GO:0005789">
    <property type="term" value="C:endoplasmic reticulum membrane"/>
    <property type="evidence" value="ECO:0007669"/>
    <property type="project" value="TreeGrafter"/>
</dbReference>
<dbReference type="OrthoDB" id="10259681at2759"/>
<organism evidence="11 12">
    <name type="scientific">Orchesella cincta</name>
    <name type="common">Springtail</name>
    <name type="synonym">Podura cincta</name>
    <dbReference type="NCBI Taxonomy" id="48709"/>
    <lineage>
        <taxon>Eukaryota</taxon>
        <taxon>Metazoa</taxon>
        <taxon>Ecdysozoa</taxon>
        <taxon>Arthropoda</taxon>
        <taxon>Hexapoda</taxon>
        <taxon>Collembola</taxon>
        <taxon>Entomobryomorpha</taxon>
        <taxon>Entomobryoidea</taxon>
        <taxon>Orchesellidae</taxon>
        <taxon>Orchesellinae</taxon>
        <taxon>Orchesella</taxon>
    </lineage>
</organism>
<evidence type="ECO:0000256" key="3">
    <source>
        <dbReference type="ARBA" id="ARBA00022679"/>
    </source>
</evidence>
<dbReference type="AlphaFoldDB" id="A0A1D2NK01"/>
<evidence type="ECO:0000256" key="6">
    <source>
        <dbReference type="ARBA" id="ARBA00022989"/>
    </source>
</evidence>
<evidence type="ECO:0000256" key="8">
    <source>
        <dbReference type="ARBA" id="ARBA00023136"/>
    </source>
</evidence>
<feature type="transmembrane region" description="Helical" evidence="10">
    <location>
        <begin position="229"/>
        <end position="249"/>
    </location>
</feature>
<reference evidence="11 12" key="1">
    <citation type="journal article" date="2016" name="Genome Biol. Evol.">
        <title>Gene Family Evolution Reflects Adaptation to Soil Environmental Stressors in the Genome of the Collembolan Orchesella cincta.</title>
        <authorList>
            <person name="Faddeeva-Vakhrusheva A."/>
            <person name="Derks M.F."/>
            <person name="Anvar S.Y."/>
            <person name="Agamennone V."/>
            <person name="Suring W."/>
            <person name="Smit S."/>
            <person name="van Straalen N.M."/>
            <person name="Roelofs D."/>
        </authorList>
    </citation>
    <scope>NUCLEOTIDE SEQUENCE [LARGE SCALE GENOMIC DNA]</scope>
    <source>
        <tissue evidence="11">Mixed pool</tissue>
    </source>
</reference>
<evidence type="ECO:0000256" key="5">
    <source>
        <dbReference type="ARBA" id="ARBA00022832"/>
    </source>
</evidence>
<proteinExistence type="inferred from homology"/>
<evidence type="ECO:0000256" key="9">
    <source>
        <dbReference type="ARBA" id="ARBA00023160"/>
    </source>
</evidence>
<comment type="caution">
    <text evidence="11">The sequence shown here is derived from an EMBL/GenBank/DDBJ whole genome shotgun (WGS) entry which is preliminary data.</text>
</comment>
<dbReference type="GO" id="GO:0009922">
    <property type="term" value="F:fatty acid elongase activity"/>
    <property type="evidence" value="ECO:0007669"/>
    <property type="project" value="UniProtKB-EC"/>
</dbReference>
<comment type="catalytic activity">
    <reaction evidence="10">
        <text>a very-long-chain acyl-CoA + malonyl-CoA + H(+) = a very-long-chain 3-oxoacyl-CoA + CO2 + CoA</text>
        <dbReference type="Rhea" id="RHEA:32727"/>
        <dbReference type="ChEBI" id="CHEBI:15378"/>
        <dbReference type="ChEBI" id="CHEBI:16526"/>
        <dbReference type="ChEBI" id="CHEBI:57287"/>
        <dbReference type="ChEBI" id="CHEBI:57384"/>
        <dbReference type="ChEBI" id="CHEBI:90725"/>
        <dbReference type="ChEBI" id="CHEBI:90736"/>
        <dbReference type="EC" id="2.3.1.199"/>
    </reaction>
</comment>